<comment type="caution">
    <text evidence="1">The sequence shown here is derived from an EMBL/GenBank/DDBJ whole genome shotgun (WGS) entry which is preliminary data.</text>
</comment>
<dbReference type="EMBL" id="BARU01021396">
    <property type="protein sequence ID" value="GAH60023.1"/>
    <property type="molecule type" value="Genomic_DNA"/>
</dbReference>
<evidence type="ECO:0008006" key="2">
    <source>
        <dbReference type="Google" id="ProtNLM"/>
    </source>
</evidence>
<dbReference type="InterPro" id="IPR019734">
    <property type="entry name" value="TPR_rpt"/>
</dbReference>
<reference evidence="1" key="1">
    <citation type="journal article" date="2014" name="Front. Microbiol.">
        <title>High frequency of phylogenetically diverse reductive dehalogenase-homologous genes in deep subseafloor sedimentary metagenomes.</title>
        <authorList>
            <person name="Kawai M."/>
            <person name="Futagami T."/>
            <person name="Toyoda A."/>
            <person name="Takaki Y."/>
            <person name="Nishi S."/>
            <person name="Hori S."/>
            <person name="Arai W."/>
            <person name="Tsubouchi T."/>
            <person name="Morono Y."/>
            <person name="Uchiyama I."/>
            <person name="Ito T."/>
            <person name="Fujiyama A."/>
            <person name="Inagaki F."/>
            <person name="Takami H."/>
        </authorList>
    </citation>
    <scope>NUCLEOTIDE SEQUENCE</scope>
    <source>
        <strain evidence="1">Expedition CK06-06</strain>
    </source>
</reference>
<organism evidence="1">
    <name type="scientific">marine sediment metagenome</name>
    <dbReference type="NCBI Taxonomy" id="412755"/>
    <lineage>
        <taxon>unclassified sequences</taxon>
        <taxon>metagenomes</taxon>
        <taxon>ecological metagenomes</taxon>
    </lineage>
</organism>
<dbReference type="SUPFAM" id="SSF48452">
    <property type="entry name" value="TPR-like"/>
    <property type="match status" value="1"/>
</dbReference>
<name>X1IR69_9ZZZZ</name>
<dbReference type="Pfam" id="PF13174">
    <property type="entry name" value="TPR_6"/>
    <property type="match status" value="2"/>
</dbReference>
<feature type="non-terminal residue" evidence="1">
    <location>
        <position position="261"/>
    </location>
</feature>
<sequence>MKLGDLLLSQGKHERSIAYYTRFREENPGSPLAEKAGYHLAYSLLKLGKLEDSLSTASELLDLFPQGNQRRQLMQLKIKVLSELNRVREARIAAEQCVNLYPEDIQARLDLIKLLFAEKDTKRVIREGTSLSTSFPEHEKEYPSLFLRGQFLLGLSSLIEGSNELALSALAAITPERTEKANLVWLLPYSRYYYGWALFRLKRFADAAKVLGSFILSYPDHPLKGNTLYLAGWCHFNQEEYSKAVSFFSRLSEEEDDLGLK</sequence>
<evidence type="ECO:0000313" key="1">
    <source>
        <dbReference type="EMBL" id="GAH60023.1"/>
    </source>
</evidence>
<dbReference type="Gene3D" id="1.25.40.10">
    <property type="entry name" value="Tetratricopeptide repeat domain"/>
    <property type="match status" value="2"/>
</dbReference>
<dbReference type="Pfam" id="PF13432">
    <property type="entry name" value="TPR_16"/>
    <property type="match status" value="1"/>
</dbReference>
<gene>
    <name evidence="1" type="ORF">S03H2_35020</name>
</gene>
<dbReference type="AlphaFoldDB" id="X1IR69"/>
<protein>
    <recommendedName>
        <fullName evidence="2">Outer membrane lipoprotein BamD-like domain-containing protein</fullName>
    </recommendedName>
</protein>
<proteinExistence type="predicted"/>
<dbReference type="InterPro" id="IPR011990">
    <property type="entry name" value="TPR-like_helical_dom_sf"/>
</dbReference>
<accession>X1IR69</accession>